<feature type="compositionally biased region" description="Basic and acidic residues" evidence="1">
    <location>
        <begin position="85"/>
        <end position="97"/>
    </location>
</feature>
<reference evidence="5" key="2">
    <citation type="submission" date="2014-06" db="EMBL/GenBank/DDBJ databases">
        <authorList>
            <person name="Berkman P.J."/>
        </authorList>
    </citation>
    <scope>NUCLEOTIDE SEQUENCE [LARGE SCALE GENOMIC DNA]</scope>
</reference>
<dbReference type="Proteomes" id="UP000242770">
    <property type="component" value="Unassembled WGS sequence"/>
</dbReference>
<dbReference type="InterPro" id="IPR027911">
    <property type="entry name" value="DUF4604"/>
</dbReference>
<dbReference type="EMBL" id="CCFA01000177">
    <property type="protein sequence ID" value="CDR98589.1"/>
    <property type="molecule type" value="Genomic_DNA"/>
</dbReference>
<protein>
    <recommendedName>
        <fullName evidence="2">DUF4604 domain-containing protein</fullName>
    </recommendedName>
</protein>
<keyword evidence="5" id="KW-1185">Reference proteome</keyword>
<dbReference type="EMBL" id="LK056681">
    <property type="protein sequence ID" value="CDU24947.1"/>
    <property type="molecule type" value="Genomic_DNA"/>
</dbReference>
<evidence type="ECO:0000259" key="2">
    <source>
        <dbReference type="Pfam" id="PF15377"/>
    </source>
</evidence>
<feature type="compositionally biased region" description="Acidic residues" evidence="1">
    <location>
        <begin position="63"/>
        <end position="76"/>
    </location>
</feature>
<proteinExistence type="predicted"/>
<organism evidence="3 5">
    <name type="scientific">Sporisorium scitamineum</name>
    <dbReference type="NCBI Taxonomy" id="49012"/>
    <lineage>
        <taxon>Eukaryota</taxon>
        <taxon>Fungi</taxon>
        <taxon>Dikarya</taxon>
        <taxon>Basidiomycota</taxon>
        <taxon>Ustilaginomycotina</taxon>
        <taxon>Ustilaginomycetes</taxon>
        <taxon>Ustilaginales</taxon>
        <taxon>Ustilaginaceae</taxon>
        <taxon>Sporisorium</taxon>
    </lineage>
</organism>
<sequence length="191" mass="21071">MSRKGNLASRSLEYRAPETPAFLKALQAQVSTSSRYTSNSHRDELDDLVTSSSTSGRRKADQPGEEEEGLDSDDEINGAQVVVLKEGKHVSRDEAVRLKQQQQETRKEKLQNIAGSAGGATKKRRLPIDAEEKGSTRTDSKDKANPLDDVKQLIQKQRNPPSSPSTKEKPAKQKPKKAKPGKGLSFNFDDE</sequence>
<evidence type="ECO:0000313" key="4">
    <source>
        <dbReference type="EMBL" id="CDU24947.1"/>
    </source>
</evidence>
<reference evidence="3" key="1">
    <citation type="submission" date="2014-06" db="EMBL/GenBank/DDBJ databases">
        <authorList>
            <person name="Berkman J.Paul."/>
        </authorList>
    </citation>
    <scope>NUCLEOTIDE SEQUENCE [LARGE SCALE GENOMIC DNA]</scope>
</reference>
<feature type="domain" description="DUF4604" evidence="2">
    <location>
        <begin position="10"/>
        <end position="190"/>
    </location>
</feature>
<dbReference type="Pfam" id="PF15377">
    <property type="entry name" value="DUF4604"/>
    <property type="match status" value="1"/>
</dbReference>
<dbReference type="AlphaFoldDB" id="A0A0F7RU05"/>
<reference evidence="4" key="3">
    <citation type="submission" date="2014-06" db="EMBL/GenBank/DDBJ databases">
        <authorList>
            <person name="Ju J."/>
            <person name="Zhang J."/>
        </authorList>
    </citation>
    <scope>NUCLEOTIDE SEQUENCE</scope>
    <source>
        <strain evidence="4">SscI8</strain>
    </source>
</reference>
<feature type="region of interest" description="Disordered" evidence="1">
    <location>
        <begin position="29"/>
        <end position="191"/>
    </location>
</feature>
<feature type="compositionally biased region" description="Polar residues" evidence="1">
    <location>
        <begin position="29"/>
        <end position="39"/>
    </location>
</feature>
<evidence type="ECO:0000313" key="3">
    <source>
        <dbReference type="EMBL" id="CDR98589.1"/>
    </source>
</evidence>
<feature type="compositionally biased region" description="Basic and acidic residues" evidence="1">
    <location>
        <begin position="126"/>
        <end position="151"/>
    </location>
</feature>
<evidence type="ECO:0000313" key="5">
    <source>
        <dbReference type="Proteomes" id="UP000242770"/>
    </source>
</evidence>
<evidence type="ECO:0000256" key="1">
    <source>
        <dbReference type="SAM" id="MobiDB-lite"/>
    </source>
</evidence>
<gene>
    <name evidence="3" type="primary">SSCI02610.1</name>
    <name evidence="4" type="ORF">SPSC_04780</name>
</gene>
<dbReference type="OrthoDB" id="2553298at2759"/>
<name>A0A0F7RU05_9BASI</name>
<accession>A0A0F7RU05</accession>